<comment type="catalytic activity">
    <reaction evidence="5">
        <text>adenylyl-molybdopterin + molybdate = Mo-molybdopterin + AMP + H(+)</text>
        <dbReference type="Rhea" id="RHEA:35047"/>
        <dbReference type="ChEBI" id="CHEBI:15378"/>
        <dbReference type="ChEBI" id="CHEBI:36264"/>
        <dbReference type="ChEBI" id="CHEBI:62727"/>
        <dbReference type="ChEBI" id="CHEBI:71302"/>
        <dbReference type="ChEBI" id="CHEBI:456215"/>
        <dbReference type="EC" id="2.10.1.1"/>
    </reaction>
</comment>
<dbReference type="InterPro" id="IPR008284">
    <property type="entry name" value="MoCF_biosynth_CS"/>
</dbReference>
<dbReference type="SUPFAM" id="SSF63882">
    <property type="entry name" value="MoeA N-terminal region -like"/>
    <property type="match status" value="1"/>
</dbReference>
<dbReference type="InterPro" id="IPR005110">
    <property type="entry name" value="MoeA_linker/N"/>
</dbReference>
<evidence type="ECO:0000256" key="4">
    <source>
        <dbReference type="ARBA" id="ARBA00023150"/>
    </source>
</evidence>
<evidence type="ECO:0000256" key="5">
    <source>
        <dbReference type="ARBA" id="ARBA00047317"/>
    </source>
</evidence>
<dbReference type="Pfam" id="PF00994">
    <property type="entry name" value="MoCF_biosynth"/>
    <property type="match status" value="1"/>
</dbReference>
<evidence type="ECO:0000313" key="9">
    <source>
        <dbReference type="Proteomes" id="UP001596516"/>
    </source>
</evidence>
<evidence type="ECO:0000256" key="3">
    <source>
        <dbReference type="ARBA" id="ARBA00010763"/>
    </source>
</evidence>
<dbReference type="PANTHER" id="PTHR10192">
    <property type="entry name" value="MOLYBDOPTERIN BIOSYNTHESIS PROTEIN"/>
    <property type="match status" value="1"/>
</dbReference>
<dbReference type="RefSeq" id="WP_377402097.1">
    <property type="nucleotide sequence ID" value="NZ_JBHTFQ010000004.1"/>
</dbReference>
<dbReference type="Gene3D" id="2.40.340.10">
    <property type="entry name" value="MoeA, C-terminal, domain IV"/>
    <property type="match status" value="1"/>
</dbReference>
<dbReference type="InterPro" id="IPR038987">
    <property type="entry name" value="MoeA-like"/>
</dbReference>
<dbReference type="PANTHER" id="PTHR10192:SF5">
    <property type="entry name" value="GEPHYRIN"/>
    <property type="match status" value="1"/>
</dbReference>
<dbReference type="NCBIfam" id="NF045515">
    <property type="entry name" value="Glp_gephyrin"/>
    <property type="match status" value="1"/>
</dbReference>
<dbReference type="SUPFAM" id="SSF53218">
    <property type="entry name" value="Molybdenum cofactor biosynthesis proteins"/>
    <property type="match status" value="1"/>
</dbReference>
<comment type="cofactor">
    <cofactor evidence="6">
        <name>Mg(2+)</name>
        <dbReference type="ChEBI" id="CHEBI:18420"/>
    </cofactor>
</comment>
<comment type="similarity">
    <text evidence="3 6">Belongs to the MoeA family.</text>
</comment>
<dbReference type="Proteomes" id="UP001596516">
    <property type="component" value="Unassembled WGS sequence"/>
</dbReference>
<dbReference type="EMBL" id="JBHTFQ010000004">
    <property type="protein sequence ID" value="MFC7704221.1"/>
    <property type="molecule type" value="Genomic_DNA"/>
</dbReference>
<evidence type="ECO:0000256" key="2">
    <source>
        <dbReference type="ARBA" id="ARBA00005046"/>
    </source>
</evidence>
<dbReference type="InterPro" id="IPR001453">
    <property type="entry name" value="MoaB/Mog_dom"/>
</dbReference>
<dbReference type="SMART" id="SM00852">
    <property type="entry name" value="MoCF_biosynth"/>
    <property type="match status" value="1"/>
</dbReference>
<dbReference type="Pfam" id="PF03454">
    <property type="entry name" value="MoeA_C"/>
    <property type="match status" value="1"/>
</dbReference>
<keyword evidence="6" id="KW-0808">Transferase</keyword>
<comment type="caution">
    <text evidence="8">The sequence shown here is derived from an EMBL/GenBank/DDBJ whole genome shotgun (WGS) entry which is preliminary data.</text>
</comment>
<evidence type="ECO:0000256" key="6">
    <source>
        <dbReference type="RuleBase" id="RU365090"/>
    </source>
</evidence>
<dbReference type="EC" id="2.10.1.1" evidence="6"/>
<gene>
    <name evidence="8" type="primary">glp</name>
    <name evidence="8" type="ORF">ACFQXB_08450</name>
</gene>
<dbReference type="SUPFAM" id="SSF63867">
    <property type="entry name" value="MoeA C-terminal domain-like"/>
    <property type="match status" value="1"/>
</dbReference>
<protein>
    <recommendedName>
        <fullName evidence="6">Molybdopterin molybdenumtransferase</fullName>
        <ecNumber evidence="6">2.10.1.1</ecNumber>
    </recommendedName>
</protein>
<keyword evidence="4 6" id="KW-0501">Molybdenum cofactor biosynthesis</keyword>
<sequence>MSKHEILEIHPSAACGCNDVQGGLLPPDVALARAFHVARPLGGQLHLPLARATGRVLAQRVTSPLPLPPFDNAAMDGYALCAERLTGAGPWRLPVAGHVRAGDPAPDLPLGAALRILTGAPLPHGATAVVAQEDVLRSDGTILLRLRPEAGRNIRRAGSDLARGAAILSAGTVIGPREAAAIAAVGQGQVAVRPRLRVALLTTGNELTEPGEPLQPGQIWNVNGAMLRAALAQPWIALEEAPPLPDDPAQLLAALASLAARSDLIVTTGGVSVGDEDHLRAAVRAAGGQVTAMNLAMKPGKPFTVGTLGSAVWLGLPGNPGAAFVTWMVLGLPVAARIAGCGDTAPRRVLARLAEPLSHSPGRCEYRPASLRGHDGGGGMMIACAQEAGSHRVAQLAAADGLALIPSEVEHLPAGALVDFLPF</sequence>
<comment type="function">
    <text evidence="1 6">Catalyzes the insertion of molybdate into adenylated molybdopterin with the concomitant release of AMP.</text>
</comment>
<keyword evidence="9" id="KW-1185">Reference proteome</keyword>
<evidence type="ECO:0000256" key="1">
    <source>
        <dbReference type="ARBA" id="ARBA00002901"/>
    </source>
</evidence>
<dbReference type="Gene3D" id="3.40.980.10">
    <property type="entry name" value="MoaB/Mog-like domain"/>
    <property type="match status" value="1"/>
</dbReference>
<dbReference type="InterPro" id="IPR036688">
    <property type="entry name" value="MoeA_C_domain_IV_sf"/>
</dbReference>
<keyword evidence="6" id="KW-0479">Metal-binding</keyword>
<name>A0ABW2UJP6_9RHOB</name>
<feature type="domain" description="MoaB/Mog" evidence="7">
    <location>
        <begin position="199"/>
        <end position="337"/>
    </location>
</feature>
<dbReference type="NCBIfam" id="TIGR00177">
    <property type="entry name" value="molyb_syn"/>
    <property type="match status" value="1"/>
</dbReference>
<keyword evidence="6" id="KW-0460">Magnesium</keyword>
<comment type="pathway">
    <text evidence="2 6">Cofactor biosynthesis; molybdopterin biosynthesis.</text>
</comment>
<keyword evidence="6" id="KW-0500">Molybdenum</keyword>
<dbReference type="Gene3D" id="2.170.190.11">
    <property type="entry name" value="Molybdopterin biosynthesis moea protein, domain 3"/>
    <property type="match status" value="1"/>
</dbReference>
<dbReference type="CDD" id="cd00887">
    <property type="entry name" value="MoeA"/>
    <property type="match status" value="1"/>
</dbReference>
<accession>A0ABW2UJP6</accession>
<dbReference type="InterPro" id="IPR036135">
    <property type="entry name" value="MoeA_linker/N_sf"/>
</dbReference>
<dbReference type="Pfam" id="PF03453">
    <property type="entry name" value="MoeA_N"/>
    <property type="match status" value="1"/>
</dbReference>
<dbReference type="PROSITE" id="PS01079">
    <property type="entry name" value="MOCF_BIOSYNTHESIS_2"/>
    <property type="match status" value="1"/>
</dbReference>
<reference evidence="9" key="1">
    <citation type="journal article" date="2019" name="Int. J. Syst. Evol. Microbiol.">
        <title>The Global Catalogue of Microorganisms (GCM) 10K type strain sequencing project: providing services to taxonomists for standard genome sequencing and annotation.</title>
        <authorList>
            <consortium name="The Broad Institute Genomics Platform"/>
            <consortium name="The Broad Institute Genome Sequencing Center for Infectious Disease"/>
            <person name="Wu L."/>
            <person name="Ma J."/>
        </authorList>
    </citation>
    <scope>NUCLEOTIDE SEQUENCE [LARGE SCALE GENOMIC DNA]</scope>
    <source>
        <strain evidence="9">CGMCC 1.12750</strain>
    </source>
</reference>
<dbReference type="InterPro" id="IPR036425">
    <property type="entry name" value="MoaB/Mog-like_dom_sf"/>
</dbReference>
<evidence type="ECO:0000259" key="7">
    <source>
        <dbReference type="SMART" id="SM00852"/>
    </source>
</evidence>
<dbReference type="InterPro" id="IPR005111">
    <property type="entry name" value="MoeA_C_domain_IV"/>
</dbReference>
<dbReference type="Gene3D" id="3.90.105.10">
    <property type="entry name" value="Molybdopterin biosynthesis moea protein, domain 2"/>
    <property type="match status" value="1"/>
</dbReference>
<organism evidence="8 9">
    <name type="scientific">Plastorhodobacter daqingensis</name>
    <dbReference type="NCBI Taxonomy" id="1387281"/>
    <lineage>
        <taxon>Bacteria</taxon>
        <taxon>Pseudomonadati</taxon>
        <taxon>Pseudomonadota</taxon>
        <taxon>Alphaproteobacteria</taxon>
        <taxon>Rhodobacterales</taxon>
        <taxon>Paracoccaceae</taxon>
        <taxon>Plastorhodobacter</taxon>
    </lineage>
</organism>
<proteinExistence type="inferred from homology"/>
<evidence type="ECO:0000313" key="8">
    <source>
        <dbReference type="EMBL" id="MFC7704221.1"/>
    </source>
</evidence>